<dbReference type="PROSITE" id="PS50011">
    <property type="entry name" value="PROTEIN_KINASE_DOM"/>
    <property type="match status" value="1"/>
</dbReference>
<dbReference type="InterPro" id="IPR011009">
    <property type="entry name" value="Kinase-like_dom_sf"/>
</dbReference>
<evidence type="ECO:0000259" key="9">
    <source>
        <dbReference type="PROSITE" id="PS50011"/>
    </source>
</evidence>
<evidence type="ECO:0000256" key="4">
    <source>
        <dbReference type="ARBA" id="ARBA00022741"/>
    </source>
</evidence>
<comment type="caution">
    <text evidence="10">The sequence shown here is derived from an EMBL/GenBank/DDBJ whole genome shotgun (WGS) entry which is preliminary data.</text>
</comment>
<keyword evidence="2" id="KW-0723">Serine/threonine-protein kinase</keyword>
<keyword evidence="6" id="KW-0067">ATP-binding</keyword>
<feature type="domain" description="Protein kinase" evidence="9">
    <location>
        <begin position="123"/>
        <end position="411"/>
    </location>
</feature>
<keyword evidence="5" id="KW-0418">Kinase</keyword>
<dbReference type="InterPro" id="IPR011990">
    <property type="entry name" value="TPR-like_helical_dom_sf"/>
</dbReference>
<dbReference type="Pfam" id="PF00069">
    <property type="entry name" value="Pkinase"/>
    <property type="match status" value="1"/>
</dbReference>
<evidence type="ECO:0000256" key="3">
    <source>
        <dbReference type="ARBA" id="ARBA00022679"/>
    </source>
</evidence>
<evidence type="ECO:0000256" key="5">
    <source>
        <dbReference type="ARBA" id="ARBA00022777"/>
    </source>
</evidence>
<evidence type="ECO:0000256" key="6">
    <source>
        <dbReference type="ARBA" id="ARBA00022840"/>
    </source>
</evidence>
<evidence type="ECO:0000313" key="10">
    <source>
        <dbReference type="EMBL" id="MDQ7905215.1"/>
    </source>
</evidence>
<evidence type="ECO:0000256" key="1">
    <source>
        <dbReference type="ARBA" id="ARBA00012513"/>
    </source>
</evidence>
<dbReference type="InterPro" id="IPR031634">
    <property type="entry name" value="PknG_rubred"/>
</dbReference>
<keyword evidence="4" id="KW-0547">Nucleotide-binding</keyword>
<evidence type="ECO:0000256" key="8">
    <source>
        <dbReference type="ARBA" id="ARBA00048679"/>
    </source>
</evidence>
<dbReference type="Gene3D" id="3.30.200.20">
    <property type="entry name" value="Phosphorylase Kinase, domain 1"/>
    <property type="match status" value="1"/>
</dbReference>
<accession>A0ABU0ZDU3</accession>
<dbReference type="SUPFAM" id="SSF56112">
    <property type="entry name" value="Protein kinase-like (PK-like)"/>
    <property type="match status" value="1"/>
</dbReference>
<dbReference type="PANTHER" id="PTHR24363:SF0">
    <property type="entry name" value="SERINE_THREONINE KINASE LIKE DOMAIN CONTAINING 1"/>
    <property type="match status" value="1"/>
</dbReference>
<gene>
    <name evidence="10" type="ORF">RB614_11840</name>
</gene>
<evidence type="ECO:0000256" key="7">
    <source>
        <dbReference type="ARBA" id="ARBA00047899"/>
    </source>
</evidence>
<dbReference type="Gene3D" id="1.10.510.10">
    <property type="entry name" value="Transferase(Phosphotransferase) domain 1"/>
    <property type="match status" value="1"/>
</dbReference>
<dbReference type="Proteomes" id="UP001230908">
    <property type="component" value="Unassembled WGS sequence"/>
</dbReference>
<reference evidence="10 11" key="1">
    <citation type="submission" date="2023-08" db="EMBL/GenBank/DDBJ databases">
        <title>Phytohabitans sansha sp. nov., isolated from marine sediment.</title>
        <authorList>
            <person name="Zhao Y."/>
            <person name="Yi K."/>
        </authorList>
    </citation>
    <scope>NUCLEOTIDE SEQUENCE [LARGE SCALE GENOMIC DNA]</scope>
    <source>
        <strain evidence="10 11">ZYX-F-186</strain>
    </source>
</reference>
<dbReference type="PANTHER" id="PTHR24363">
    <property type="entry name" value="SERINE/THREONINE PROTEIN KINASE"/>
    <property type="match status" value="1"/>
</dbReference>
<evidence type="ECO:0000256" key="2">
    <source>
        <dbReference type="ARBA" id="ARBA00022527"/>
    </source>
</evidence>
<dbReference type="InterPro" id="IPR031636">
    <property type="entry name" value="PknG_TPR"/>
</dbReference>
<dbReference type="SUPFAM" id="SSF48452">
    <property type="entry name" value="TPR-like"/>
    <property type="match status" value="1"/>
</dbReference>
<comment type="catalytic activity">
    <reaction evidence="8">
        <text>L-seryl-[protein] + ATP = O-phospho-L-seryl-[protein] + ADP + H(+)</text>
        <dbReference type="Rhea" id="RHEA:17989"/>
        <dbReference type="Rhea" id="RHEA-COMP:9863"/>
        <dbReference type="Rhea" id="RHEA-COMP:11604"/>
        <dbReference type="ChEBI" id="CHEBI:15378"/>
        <dbReference type="ChEBI" id="CHEBI:29999"/>
        <dbReference type="ChEBI" id="CHEBI:30616"/>
        <dbReference type="ChEBI" id="CHEBI:83421"/>
        <dbReference type="ChEBI" id="CHEBI:456216"/>
        <dbReference type="EC" id="2.7.11.1"/>
    </reaction>
</comment>
<comment type="catalytic activity">
    <reaction evidence="7">
        <text>L-threonyl-[protein] + ATP = O-phospho-L-threonyl-[protein] + ADP + H(+)</text>
        <dbReference type="Rhea" id="RHEA:46608"/>
        <dbReference type="Rhea" id="RHEA-COMP:11060"/>
        <dbReference type="Rhea" id="RHEA-COMP:11605"/>
        <dbReference type="ChEBI" id="CHEBI:15378"/>
        <dbReference type="ChEBI" id="CHEBI:30013"/>
        <dbReference type="ChEBI" id="CHEBI:30616"/>
        <dbReference type="ChEBI" id="CHEBI:61977"/>
        <dbReference type="ChEBI" id="CHEBI:456216"/>
        <dbReference type="EC" id="2.7.11.1"/>
    </reaction>
</comment>
<dbReference type="Gene3D" id="1.25.40.10">
    <property type="entry name" value="Tetratricopeptide repeat domain"/>
    <property type="match status" value="1"/>
</dbReference>
<keyword evidence="3" id="KW-0808">Transferase</keyword>
<dbReference type="Pfam" id="PF16918">
    <property type="entry name" value="PknG_TPR"/>
    <property type="match status" value="1"/>
</dbReference>
<dbReference type="RefSeq" id="WP_308712487.1">
    <property type="nucleotide sequence ID" value="NZ_JAVHUY010000009.1"/>
</dbReference>
<evidence type="ECO:0000313" key="11">
    <source>
        <dbReference type="Proteomes" id="UP001230908"/>
    </source>
</evidence>
<dbReference type="EC" id="2.7.11.1" evidence="1"/>
<sequence>MIACRQSGCTGAYAADGYCDECGHKAGLDGAAAPASHTRVAARGGLGANLVVVPPVPLRDPLTAVMADPRVPEHDRFCGHCGEPVGRGHDGRPGRTEGFCAKDGTPFSFVPRLSPGEVVDARYEILGALAHGGVGWVYLARDRNVSDSAAERWVVLKGLIDTGDRGALASAITERRFLVEVDHPNIVKIHDFVQHPDPKTGQPVGYIVMEYVGGRSLRELAVASSGPDGGRIPLPLPQVLAYGLEVLPALGYLHARGLLFCDFKPDNVIQAEEQLKLIDLGAVRRVGDNDSVLYGTPGYEAPEIRAAGPSVASDLYTVGRTLARLSIDFPGFATRYAGRLPDREDVELFAREESYHRFLRRATHPDVRQRFQSAGEMADQLLGVLREVLAAADGKPRASGSTRFTPERTVFGNVDSELLGPRVAAALPVPLVDPADPAAGFLAALSASGIDALRSAPVQSLEVRLQIVRALVDAGDPEAAGAELWSLPDDGTDWRLNWYAGLIALAGGRPDQARAQFDAVYDTLPGEPAAQLALAAACELVGDAAGATRRYERVWRVDHAYVSAAFGFSRMRLSAGDRAGAVAVLDEVPETSSQQVPAQIAAVRGRLDHRPGTLTDVDLIEASSRLERLRLDTRRQATLAVEMFQTALRWLGRTGPGNAAVAPPGAMLGHGLTERELRFGLERNYRVLASLEEDQRLRCAMVDQANDVRPWTIV</sequence>
<protein>
    <recommendedName>
        <fullName evidence="1">non-specific serine/threonine protein kinase</fullName>
        <ecNumber evidence="1">2.7.11.1</ecNumber>
    </recommendedName>
</protein>
<dbReference type="InterPro" id="IPR000719">
    <property type="entry name" value="Prot_kinase_dom"/>
</dbReference>
<dbReference type="Pfam" id="PF16919">
    <property type="entry name" value="PknG_rubred"/>
    <property type="match status" value="1"/>
</dbReference>
<dbReference type="EMBL" id="JAVHUY010000009">
    <property type="protein sequence ID" value="MDQ7905215.1"/>
    <property type="molecule type" value="Genomic_DNA"/>
</dbReference>
<proteinExistence type="predicted"/>
<dbReference type="CDD" id="cd14014">
    <property type="entry name" value="STKc_PknB_like"/>
    <property type="match status" value="1"/>
</dbReference>
<organism evidence="10 11">
    <name type="scientific">Phytohabitans maris</name>
    <dbReference type="NCBI Taxonomy" id="3071409"/>
    <lineage>
        <taxon>Bacteria</taxon>
        <taxon>Bacillati</taxon>
        <taxon>Actinomycetota</taxon>
        <taxon>Actinomycetes</taxon>
        <taxon>Micromonosporales</taxon>
        <taxon>Micromonosporaceae</taxon>
    </lineage>
</organism>
<keyword evidence="11" id="KW-1185">Reference proteome</keyword>
<name>A0ABU0ZDU3_9ACTN</name>